<feature type="transmembrane region" description="Helical" evidence="12">
    <location>
        <begin position="165"/>
        <end position="185"/>
    </location>
</feature>
<evidence type="ECO:0000313" key="15">
    <source>
        <dbReference type="EMBL" id="EGV06735.1"/>
    </source>
</evidence>
<keyword evidence="6 12" id="KW-0653">Protein transport</keyword>
<dbReference type="HAMAP" id="MF_01811">
    <property type="entry name" value="YidC_type2"/>
    <property type="match status" value="1"/>
</dbReference>
<dbReference type="EMBL" id="AFUP01000009">
    <property type="protein sequence ID" value="EGV06735.1"/>
    <property type="molecule type" value="Genomic_DNA"/>
</dbReference>
<dbReference type="CDD" id="cd20070">
    <property type="entry name" value="5TM_YidC_Alb3"/>
    <property type="match status" value="1"/>
</dbReference>
<reference evidence="15 16" key="1">
    <citation type="submission" date="2011-06" db="EMBL/GenBank/DDBJ databases">
        <authorList>
            <person name="Harkins D.M."/>
            <person name="Madupu R."/>
            <person name="Durkin A.S."/>
            <person name="Torralba M."/>
            <person name="Methe B."/>
            <person name="Sutton G.G."/>
            <person name="Nelson K.E."/>
        </authorList>
    </citation>
    <scope>NUCLEOTIDE SEQUENCE [LARGE SCALE GENOMIC DNA]</scope>
    <source>
        <strain evidence="15 16">SK1060</strain>
    </source>
</reference>
<comment type="similarity">
    <text evidence="12">Belongs to the OXA1/ALB3/YidC family. Type 2 subfamily.</text>
</comment>
<evidence type="ECO:0000256" key="5">
    <source>
        <dbReference type="ARBA" id="ARBA00022729"/>
    </source>
</evidence>
<accession>F9P9L3</accession>
<keyword evidence="2 12" id="KW-0813">Transport</keyword>
<dbReference type="NCBIfam" id="TIGR03592">
    <property type="entry name" value="yidC_oxa1_cterm"/>
    <property type="match status" value="1"/>
</dbReference>
<keyword evidence="11 12" id="KW-0449">Lipoprotein</keyword>
<keyword evidence="10 12" id="KW-0143">Chaperone</keyword>
<evidence type="ECO:0000256" key="3">
    <source>
        <dbReference type="ARBA" id="ARBA00022475"/>
    </source>
</evidence>
<evidence type="ECO:0000256" key="7">
    <source>
        <dbReference type="ARBA" id="ARBA00022989"/>
    </source>
</evidence>
<evidence type="ECO:0000256" key="9">
    <source>
        <dbReference type="ARBA" id="ARBA00023139"/>
    </source>
</evidence>
<dbReference type="PANTHER" id="PTHR12428">
    <property type="entry name" value="OXA1"/>
    <property type="match status" value="1"/>
</dbReference>
<feature type="domain" description="Membrane insertase YidC/Oxa/ALB C-terminal" evidence="14">
    <location>
        <begin position="55"/>
        <end position="235"/>
    </location>
</feature>
<keyword evidence="8 12" id="KW-0472">Membrane</keyword>
<gene>
    <name evidence="12" type="primary">yidC</name>
    <name evidence="15" type="ORF">HMPREF1042_2361</name>
</gene>
<protein>
    <recommendedName>
        <fullName evidence="12">Membrane protein insertase YidC</fullName>
    </recommendedName>
    <alternativeName>
        <fullName evidence="12">Foldase YidC</fullName>
    </alternativeName>
    <alternativeName>
        <fullName evidence="12">Membrane integrase YidC</fullName>
    </alternativeName>
    <alternativeName>
        <fullName evidence="12">Membrane protein YidC</fullName>
    </alternativeName>
</protein>
<dbReference type="InterPro" id="IPR023060">
    <property type="entry name" value="YidC/YidC1/YidC2_Firmicutes"/>
</dbReference>
<dbReference type="InterPro" id="IPR047196">
    <property type="entry name" value="YidC_ALB_C"/>
</dbReference>
<name>F9P9L3_STRCV</name>
<dbReference type="Pfam" id="PF02096">
    <property type="entry name" value="60KD_IMP"/>
    <property type="match status" value="1"/>
</dbReference>
<dbReference type="PANTHER" id="PTHR12428:SF65">
    <property type="entry name" value="CYTOCHROME C OXIDASE ASSEMBLY PROTEIN COX18, MITOCHONDRIAL"/>
    <property type="match status" value="1"/>
</dbReference>
<evidence type="ECO:0000256" key="12">
    <source>
        <dbReference type="HAMAP-Rule" id="MF_01811"/>
    </source>
</evidence>
<comment type="function">
    <text evidence="12">Required for the insertion and/or proper folding and/or complex formation of integral membrane proteins into the membrane. Involved in integration of membrane proteins that insert both dependently and independently of the Sec translocase complex, as well as at least some lipoproteins.</text>
</comment>
<evidence type="ECO:0000259" key="14">
    <source>
        <dbReference type="Pfam" id="PF02096"/>
    </source>
</evidence>
<dbReference type="GO" id="GO:0015031">
    <property type="term" value="P:protein transport"/>
    <property type="evidence" value="ECO:0007669"/>
    <property type="project" value="UniProtKB-KW"/>
</dbReference>
<feature type="transmembrane region" description="Helical" evidence="12">
    <location>
        <begin position="127"/>
        <end position="145"/>
    </location>
</feature>
<keyword evidence="9" id="KW-0564">Palmitate</keyword>
<feature type="signal peptide" evidence="13">
    <location>
        <begin position="1"/>
        <end position="22"/>
    </location>
</feature>
<dbReference type="InterPro" id="IPR028055">
    <property type="entry name" value="YidC/Oxa/ALB_C"/>
</dbReference>
<evidence type="ECO:0000256" key="11">
    <source>
        <dbReference type="ARBA" id="ARBA00023288"/>
    </source>
</evidence>
<evidence type="ECO:0000256" key="2">
    <source>
        <dbReference type="ARBA" id="ARBA00022448"/>
    </source>
</evidence>
<evidence type="ECO:0000256" key="10">
    <source>
        <dbReference type="ARBA" id="ARBA00023186"/>
    </source>
</evidence>
<dbReference type="GO" id="GO:0051205">
    <property type="term" value="P:protein insertion into membrane"/>
    <property type="evidence" value="ECO:0007669"/>
    <property type="project" value="TreeGrafter"/>
</dbReference>
<sequence>MKKKSKLVVLLALALLILTACGTSEVTASSPDLWERFVYFFAVTIRFLSFNGSTGIGIILFTLIIRTVLLPVFQLQINASRKMQEAQPLVKELQVKYPGRDMESRNRLAQETQKLYKELGVKPSASFWPLLIQMPVLIALYHALIRVEFLKVGHFLWMNLGATDPYYILPVLAAAFTFLSTWLSNKGMAERNGLMTGMMFIMPIFVFFFAVNVASGVALYWSTSYAYQVFQTLLLSNPYKIIAEREAKATAEREREEKKNVPIVKHKKEKVRRRLYGIIYRSEC</sequence>
<keyword evidence="5 12" id="KW-0732">Signal</keyword>
<dbReference type="InterPro" id="IPR001708">
    <property type="entry name" value="YidC/ALB3/OXA1/COX18"/>
</dbReference>
<dbReference type="GO" id="GO:0032977">
    <property type="term" value="F:membrane insertase activity"/>
    <property type="evidence" value="ECO:0007669"/>
    <property type="project" value="InterPro"/>
</dbReference>
<proteinExistence type="inferred from homology"/>
<dbReference type="PRINTS" id="PR00701">
    <property type="entry name" value="60KDINNERMP"/>
</dbReference>
<evidence type="ECO:0000256" key="13">
    <source>
        <dbReference type="SAM" id="SignalP"/>
    </source>
</evidence>
<evidence type="ECO:0000256" key="8">
    <source>
        <dbReference type="ARBA" id="ARBA00023136"/>
    </source>
</evidence>
<evidence type="ECO:0000256" key="4">
    <source>
        <dbReference type="ARBA" id="ARBA00022692"/>
    </source>
</evidence>
<feature type="transmembrane region" description="Helical" evidence="12">
    <location>
        <begin position="197"/>
        <end position="221"/>
    </location>
</feature>
<evidence type="ECO:0000313" key="16">
    <source>
        <dbReference type="Proteomes" id="UP000003287"/>
    </source>
</evidence>
<feature type="transmembrane region" description="Helical" evidence="12">
    <location>
        <begin position="52"/>
        <end position="73"/>
    </location>
</feature>
<feature type="chain" id="PRO_5039140585" description="Membrane protein insertase YidC" evidence="13">
    <location>
        <begin position="23"/>
        <end position="284"/>
    </location>
</feature>
<dbReference type="AlphaFoldDB" id="F9P9L3"/>
<dbReference type="eggNOG" id="COG0706">
    <property type="taxonomic scope" value="Bacteria"/>
</dbReference>
<evidence type="ECO:0000256" key="6">
    <source>
        <dbReference type="ARBA" id="ARBA00022927"/>
    </source>
</evidence>
<dbReference type="PROSITE" id="PS51257">
    <property type="entry name" value="PROKAR_LIPOPROTEIN"/>
    <property type="match status" value="1"/>
</dbReference>
<evidence type="ECO:0000256" key="1">
    <source>
        <dbReference type="ARBA" id="ARBA00004651"/>
    </source>
</evidence>
<keyword evidence="3 12" id="KW-1003">Cell membrane</keyword>
<keyword evidence="7 12" id="KW-1133">Transmembrane helix</keyword>
<comment type="subcellular location">
    <subcellularLocation>
        <location evidence="1 12">Cell membrane</location>
        <topology evidence="1 12">Multi-pass membrane protein</topology>
    </subcellularLocation>
</comment>
<keyword evidence="4 12" id="KW-0812">Transmembrane</keyword>
<organism evidence="15 16">
    <name type="scientific">Streptococcus constellatus subsp. pharyngis SK1060 = CCUG 46377</name>
    <dbReference type="NCBI Taxonomy" id="1035184"/>
    <lineage>
        <taxon>Bacteria</taxon>
        <taxon>Bacillati</taxon>
        <taxon>Bacillota</taxon>
        <taxon>Bacilli</taxon>
        <taxon>Lactobacillales</taxon>
        <taxon>Streptococcaceae</taxon>
        <taxon>Streptococcus</taxon>
        <taxon>Streptococcus anginosus group</taxon>
    </lineage>
</organism>
<dbReference type="GO" id="GO:0005886">
    <property type="term" value="C:plasma membrane"/>
    <property type="evidence" value="ECO:0007669"/>
    <property type="project" value="UniProtKB-SubCell"/>
</dbReference>
<dbReference type="Proteomes" id="UP000003287">
    <property type="component" value="Unassembled WGS sequence"/>
</dbReference>